<name>A0A3D8J858_9HELI</name>
<dbReference type="Proteomes" id="UP000256424">
    <property type="component" value="Unassembled WGS sequence"/>
</dbReference>
<dbReference type="CDD" id="cd18773">
    <property type="entry name" value="PDC1_HK_sensor"/>
    <property type="match status" value="1"/>
</dbReference>
<evidence type="ECO:0000256" key="1">
    <source>
        <dbReference type="SAM" id="Phobius"/>
    </source>
</evidence>
<sequence>MVKKYRFGLASKMRLIIFATIFITIGILCAVVLRQVKKTQIESAMDSILLSAKYNASNANALLNSGLYPFKVYASSLSHFHALEYSYLIDQVLGITHESDNTSYGFLYLIHRNSDAPENIRIDDGLMIFASQSSSNILRVDREILNLPAVQQAIQTRKEQLGVPMRIRIEGREIQGSVFAFPIINKQREVIGVLGGILDYEHIANVLLATTNVSYPDEARILIAQDGTIITSNSNNKDKIIGLNLRDLVKMSPHLESVVAKVLNNEEMKAAIRDTTGQKNYAAHANINIPLFDVMLNGMF</sequence>
<proteinExistence type="predicted"/>
<dbReference type="Gene3D" id="3.30.450.20">
    <property type="entry name" value="PAS domain"/>
    <property type="match status" value="1"/>
</dbReference>
<keyword evidence="1" id="KW-0812">Transmembrane</keyword>
<dbReference type="EMBL" id="NXLW01000003">
    <property type="protein sequence ID" value="RDU73064.1"/>
    <property type="molecule type" value="Genomic_DNA"/>
</dbReference>
<keyword evidence="1" id="KW-0472">Membrane</keyword>
<feature type="transmembrane region" description="Helical" evidence="1">
    <location>
        <begin position="12"/>
        <end position="33"/>
    </location>
</feature>
<dbReference type="AlphaFoldDB" id="A0A3D8J858"/>
<organism evidence="2 3">
    <name type="scientific">Helicobacter aurati</name>
    <dbReference type="NCBI Taxonomy" id="137778"/>
    <lineage>
        <taxon>Bacteria</taxon>
        <taxon>Pseudomonadati</taxon>
        <taxon>Campylobacterota</taxon>
        <taxon>Epsilonproteobacteria</taxon>
        <taxon>Campylobacterales</taxon>
        <taxon>Helicobacteraceae</taxon>
        <taxon>Helicobacter</taxon>
    </lineage>
</organism>
<protein>
    <recommendedName>
        <fullName evidence="4">Methyl-accepting chemotaxis protein</fullName>
    </recommendedName>
</protein>
<keyword evidence="3" id="KW-1185">Reference proteome</keyword>
<gene>
    <name evidence="2" type="ORF">CQA66_02190</name>
</gene>
<keyword evidence="1" id="KW-1133">Transmembrane helix</keyword>
<evidence type="ECO:0000313" key="2">
    <source>
        <dbReference type="EMBL" id="RDU73064.1"/>
    </source>
</evidence>
<accession>A0A3D8J858</accession>
<evidence type="ECO:0008006" key="4">
    <source>
        <dbReference type="Google" id="ProtNLM"/>
    </source>
</evidence>
<dbReference type="RefSeq" id="WP_104763237.1">
    <property type="nucleotide sequence ID" value="NZ_FZPM01000017.1"/>
</dbReference>
<evidence type="ECO:0000313" key="3">
    <source>
        <dbReference type="Proteomes" id="UP000256424"/>
    </source>
</evidence>
<reference evidence="2 3" key="1">
    <citation type="submission" date="2018-04" db="EMBL/GenBank/DDBJ databases">
        <title>Novel Campyloabacter and Helicobacter Species and Strains.</title>
        <authorList>
            <person name="Mannion A.J."/>
            <person name="Shen Z."/>
            <person name="Fox J.G."/>
        </authorList>
    </citation>
    <scope>NUCLEOTIDE SEQUENCE [LARGE SCALE GENOMIC DNA]</scope>
    <source>
        <strain evidence="2 3">MIT 97-5075</strain>
    </source>
</reference>
<comment type="caution">
    <text evidence="2">The sequence shown here is derived from an EMBL/GenBank/DDBJ whole genome shotgun (WGS) entry which is preliminary data.</text>
</comment>